<accession>A0A368N6P4</accession>
<dbReference type="AlphaFoldDB" id="A0A368N6P4"/>
<evidence type="ECO:0000256" key="5">
    <source>
        <dbReference type="ARBA" id="ARBA00023288"/>
    </source>
</evidence>
<gene>
    <name evidence="6" type="ORF">DU504_00325</name>
</gene>
<protein>
    <submittedName>
        <fullName evidence="6">Extracellular solute-binding protein</fullName>
    </submittedName>
</protein>
<evidence type="ECO:0000256" key="2">
    <source>
        <dbReference type="ARBA" id="ARBA00022729"/>
    </source>
</evidence>
<keyword evidence="1" id="KW-1003">Cell membrane</keyword>
<proteinExistence type="predicted"/>
<keyword evidence="4" id="KW-0564">Palmitate</keyword>
<organism evidence="6 7">
    <name type="scientific">Haloplanus salinus</name>
    <dbReference type="NCBI Taxonomy" id="1126245"/>
    <lineage>
        <taxon>Archaea</taxon>
        <taxon>Methanobacteriati</taxon>
        <taxon>Methanobacteriota</taxon>
        <taxon>Stenosarchaea group</taxon>
        <taxon>Halobacteria</taxon>
        <taxon>Halobacteriales</taxon>
        <taxon>Haloferacaceae</taxon>
        <taxon>Haloplanus</taxon>
    </lineage>
</organism>
<keyword evidence="3" id="KW-0472">Membrane</keyword>
<reference evidence="6 7" key="1">
    <citation type="submission" date="2018-07" db="EMBL/GenBank/DDBJ databases">
        <title>Genome sequences of Haloplanus salinus JCM 18368T.</title>
        <authorList>
            <person name="Kim Y.B."/>
            <person name="Roh S.W."/>
        </authorList>
    </citation>
    <scope>NUCLEOTIDE SEQUENCE [LARGE SCALE GENOMIC DNA]</scope>
    <source>
        <strain evidence="6 7">JCM 18368</strain>
    </source>
</reference>
<evidence type="ECO:0000313" key="7">
    <source>
        <dbReference type="Proteomes" id="UP000252189"/>
    </source>
</evidence>
<sequence>MNLLTTYTSPASKRSYNTATERFKQDNPDVTISMGYTNWENIYSRLVQAANTGSWPEMAFFIDNELSLILNDQGFTDDPQKVMDPVTEVAGDVADDVPETHYQAKDGSFYCVQTNNQTPVSWYRTDVMEDVDMGSKPASWNEELQYVKQAHEADNGLYGTSLSTARNTYMSDMFLVRLRNAGGNALDPEKNVAFDSQVTRDVLEHYNELVQYAAPGVESFSYGEAYTNYATDNVAHCLYWGRTTINVVEQTPDIVEYVVNGHPAKPSNDQADPDMNTSVMSGDGGQLIKDATNKDTAIDWFQTYLEPDIFVDEYMTGTPGNTTPIYTEHEEPWNDMDFWSEVEHGESIRDLMVESARTSHPKCRAGPEFPAFPEMAEIVRTPVMSGPASQYYAGDISVDEATTQMTERAEQAVANYGGS</sequence>
<dbReference type="Gene3D" id="3.40.190.10">
    <property type="entry name" value="Periplasmic binding protein-like II"/>
    <property type="match status" value="1"/>
</dbReference>
<keyword evidence="2" id="KW-0732">Signal</keyword>
<keyword evidence="5" id="KW-0449">Lipoprotein</keyword>
<dbReference type="InterPro" id="IPR006059">
    <property type="entry name" value="SBP"/>
</dbReference>
<evidence type="ECO:0000256" key="1">
    <source>
        <dbReference type="ARBA" id="ARBA00022475"/>
    </source>
</evidence>
<comment type="caution">
    <text evidence="6">The sequence shown here is derived from an EMBL/GenBank/DDBJ whole genome shotgun (WGS) entry which is preliminary data.</text>
</comment>
<evidence type="ECO:0000256" key="4">
    <source>
        <dbReference type="ARBA" id="ARBA00023139"/>
    </source>
</evidence>
<dbReference type="PANTHER" id="PTHR43649">
    <property type="entry name" value="ARABINOSE-BINDING PROTEIN-RELATED"/>
    <property type="match status" value="1"/>
</dbReference>
<evidence type="ECO:0000313" key="6">
    <source>
        <dbReference type="EMBL" id="RCU45886.1"/>
    </source>
</evidence>
<name>A0A368N6P4_9EURY</name>
<evidence type="ECO:0000256" key="3">
    <source>
        <dbReference type="ARBA" id="ARBA00023136"/>
    </source>
</evidence>
<dbReference type="PANTHER" id="PTHR43649:SF33">
    <property type="entry name" value="POLYGALACTURONAN_RHAMNOGALACTURONAN-BINDING PROTEIN YTCQ"/>
    <property type="match status" value="1"/>
</dbReference>
<dbReference type="SUPFAM" id="SSF53850">
    <property type="entry name" value="Periplasmic binding protein-like II"/>
    <property type="match status" value="1"/>
</dbReference>
<dbReference type="Pfam" id="PF01547">
    <property type="entry name" value="SBP_bac_1"/>
    <property type="match status" value="1"/>
</dbReference>
<keyword evidence="7" id="KW-1185">Reference proteome</keyword>
<dbReference type="InterPro" id="IPR050490">
    <property type="entry name" value="Bact_solute-bd_prot1"/>
</dbReference>
<dbReference type="EMBL" id="QPHM01000001">
    <property type="protein sequence ID" value="RCU45886.1"/>
    <property type="molecule type" value="Genomic_DNA"/>
</dbReference>
<dbReference type="Proteomes" id="UP000252189">
    <property type="component" value="Unassembled WGS sequence"/>
</dbReference>